<keyword evidence="2" id="KW-0472">Membrane</keyword>
<name>A0ABT8S1U9_9BURK</name>
<keyword evidence="1" id="KW-0813">Transport</keyword>
<evidence type="ECO:0000256" key="2">
    <source>
        <dbReference type="ARBA" id="ARBA00022475"/>
    </source>
</evidence>
<dbReference type="Gene3D" id="3.40.50.300">
    <property type="entry name" value="P-loop containing nucleotide triphosphate hydrolases"/>
    <property type="match status" value="1"/>
</dbReference>
<evidence type="ECO:0000313" key="7">
    <source>
        <dbReference type="Proteomes" id="UP001169027"/>
    </source>
</evidence>
<dbReference type="GO" id="GO:0005524">
    <property type="term" value="F:ATP binding"/>
    <property type="evidence" value="ECO:0007669"/>
    <property type="project" value="UniProtKB-KW"/>
</dbReference>
<dbReference type="InterPro" id="IPR027417">
    <property type="entry name" value="P-loop_NTPase"/>
</dbReference>
<dbReference type="InterPro" id="IPR017871">
    <property type="entry name" value="ABC_transporter-like_CS"/>
</dbReference>
<gene>
    <name evidence="6" type="ORF">Q2T77_10935</name>
</gene>
<dbReference type="Proteomes" id="UP001169027">
    <property type="component" value="Unassembled WGS sequence"/>
</dbReference>
<reference evidence="6" key="1">
    <citation type="submission" date="2023-06" db="EMBL/GenBank/DDBJ databases">
        <authorList>
            <person name="Jiang Y."/>
            <person name="Liu Q."/>
        </authorList>
    </citation>
    <scope>NUCLEOTIDE SEQUENCE</scope>
    <source>
        <strain evidence="6">CGMCC 1.12090</strain>
    </source>
</reference>
<dbReference type="SMART" id="SM00382">
    <property type="entry name" value="AAA"/>
    <property type="match status" value="1"/>
</dbReference>
<dbReference type="PROSITE" id="PS00211">
    <property type="entry name" value="ABC_TRANSPORTER_1"/>
    <property type="match status" value="1"/>
</dbReference>
<keyword evidence="7" id="KW-1185">Reference proteome</keyword>
<keyword evidence="2" id="KW-1003">Cell membrane</keyword>
<dbReference type="EMBL" id="JAUKVY010000006">
    <property type="protein sequence ID" value="MDO1532805.1"/>
    <property type="molecule type" value="Genomic_DNA"/>
</dbReference>
<evidence type="ECO:0000259" key="5">
    <source>
        <dbReference type="PROSITE" id="PS50893"/>
    </source>
</evidence>
<feature type="domain" description="ABC transporter" evidence="5">
    <location>
        <begin position="1"/>
        <end position="229"/>
    </location>
</feature>
<dbReference type="Pfam" id="PF00005">
    <property type="entry name" value="ABC_tran"/>
    <property type="match status" value="1"/>
</dbReference>
<organism evidence="6 7">
    <name type="scientific">Variovorax ginsengisoli</name>
    <dbReference type="NCBI Taxonomy" id="363844"/>
    <lineage>
        <taxon>Bacteria</taxon>
        <taxon>Pseudomonadati</taxon>
        <taxon>Pseudomonadota</taxon>
        <taxon>Betaproteobacteria</taxon>
        <taxon>Burkholderiales</taxon>
        <taxon>Comamonadaceae</taxon>
        <taxon>Variovorax</taxon>
    </lineage>
</organism>
<dbReference type="PROSITE" id="PS50893">
    <property type="entry name" value="ABC_TRANSPORTER_2"/>
    <property type="match status" value="1"/>
</dbReference>
<evidence type="ECO:0000256" key="1">
    <source>
        <dbReference type="ARBA" id="ARBA00022448"/>
    </source>
</evidence>
<evidence type="ECO:0000256" key="3">
    <source>
        <dbReference type="ARBA" id="ARBA00022741"/>
    </source>
</evidence>
<comment type="caution">
    <text evidence="6">The sequence shown here is derived from an EMBL/GenBank/DDBJ whole genome shotgun (WGS) entry which is preliminary data.</text>
</comment>
<dbReference type="PANTHER" id="PTHR42781:SF4">
    <property type="entry name" value="SPERMIDINE_PUTRESCINE IMPORT ATP-BINDING PROTEIN POTA"/>
    <property type="match status" value="1"/>
</dbReference>
<accession>A0ABT8S1U9</accession>
<dbReference type="InterPro" id="IPR003439">
    <property type="entry name" value="ABC_transporter-like_ATP-bd"/>
</dbReference>
<dbReference type="SUPFAM" id="SSF52540">
    <property type="entry name" value="P-loop containing nucleoside triphosphate hydrolases"/>
    <property type="match status" value="1"/>
</dbReference>
<dbReference type="InterPro" id="IPR003593">
    <property type="entry name" value="AAA+_ATPase"/>
</dbReference>
<keyword evidence="4 6" id="KW-0067">ATP-binding</keyword>
<dbReference type="RefSeq" id="WP_301808030.1">
    <property type="nucleotide sequence ID" value="NZ_JAUJZH010000006.1"/>
</dbReference>
<dbReference type="InterPro" id="IPR050093">
    <property type="entry name" value="ABC_SmlMolc_Importer"/>
</dbReference>
<sequence length="229" mass="25038">MAALEVQLQLTLHSPDRSFELDVDFTAASQRTALIGPSGSGKSTVLQAIAGLLPQARGRVRVGGQALLDTPRGIDLPARERRVGVVFQDYALFPHMTVEQNLQFGLRRLGQRADAGHALRVDTLIRQFDLASLRGALPRHLSGGQRQRVALARALAIEPRLLLLDEPLSALDSPLRKRLRHELAEMLERVQVPTLLVTHDPQDVEALAQDVICIDDGRIVDCDPVPGAV</sequence>
<proteinExistence type="predicted"/>
<dbReference type="PANTHER" id="PTHR42781">
    <property type="entry name" value="SPERMIDINE/PUTRESCINE IMPORT ATP-BINDING PROTEIN POTA"/>
    <property type="match status" value="1"/>
</dbReference>
<evidence type="ECO:0000313" key="6">
    <source>
        <dbReference type="EMBL" id="MDO1532805.1"/>
    </source>
</evidence>
<evidence type="ECO:0000256" key="4">
    <source>
        <dbReference type="ARBA" id="ARBA00022840"/>
    </source>
</evidence>
<protein>
    <submittedName>
        <fullName evidence="6">ATP-binding cassette domain-containing protein</fullName>
    </submittedName>
</protein>
<keyword evidence="3" id="KW-0547">Nucleotide-binding</keyword>